<keyword evidence="9" id="KW-0407">Ion channel</keyword>
<feature type="compositionally biased region" description="Low complexity" evidence="10">
    <location>
        <begin position="419"/>
        <end position="430"/>
    </location>
</feature>
<dbReference type="Gene3D" id="1.10.3080.10">
    <property type="entry name" value="Clc chloride channel"/>
    <property type="match status" value="1"/>
</dbReference>
<keyword evidence="6 11" id="KW-0472">Membrane</keyword>
<feature type="transmembrane region" description="Helical" evidence="11">
    <location>
        <begin position="374"/>
        <end position="391"/>
    </location>
</feature>
<evidence type="ECO:0000256" key="9">
    <source>
        <dbReference type="ARBA" id="ARBA00023303"/>
    </source>
</evidence>
<feature type="transmembrane region" description="Helical" evidence="11">
    <location>
        <begin position="17"/>
        <end position="39"/>
    </location>
</feature>
<organism evidence="12 13">
    <name type="scientific">Thermus parvatiensis</name>
    <dbReference type="NCBI Taxonomy" id="456163"/>
    <lineage>
        <taxon>Bacteria</taxon>
        <taxon>Thermotogati</taxon>
        <taxon>Deinococcota</taxon>
        <taxon>Deinococci</taxon>
        <taxon>Thermales</taxon>
        <taxon>Thermaceae</taxon>
        <taxon>Thermus</taxon>
    </lineage>
</organism>
<evidence type="ECO:0000256" key="7">
    <source>
        <dbReference type="ARBA" id="ARBA00023173"/>
    </source>
</evidence>
<feature type="transmembrane region" description="Helical" evidence="11">
    <location>
        <begin position="214"/>
        <end position="235"/>
    </location>
</feature>
<evidence type="ECO:0000256" key="4">
    <source>
        <dbReference type="ARBA" id="ARBA00022989"/>
    </source>
</evidence>
<protein>
    <submittedName>
        <fullName evidence="12">Chloride channel protein EriC</fullName>
    </submittedName>
</protein>
<dbReference type="Pfam" id="PF00654">
    <property type="entry name" value="Voltage_CLC"/>
    <property type="match status" value="1"/>
</dbReference>
<keyword evidence="5" id="KW-0406">Ion transport</keyword>
<dbReference type="InterPro" id="IPR001807">
    <property type="entry name" value="ClC"/>
</dbReference>
<evidence type="ECO:0000256" key="10">
    <source>
        <dbReference type="SAM" id="MobiDB-lite"/>
    </source>
</evidence>
<keyword evidence="8" id="KW-0868">Chloride</keyword>
<reference evidence="12 13" key="1">
    <citation type="submission" date="2016-01" db="EMBL/GenBank/DDBJ databases">
        <title>Genome sequence of Thermus parvatiensis, a thermophile isolated from a hot water spring.</title>
        <authorList>
            <person name="Tripathi C."/>
            <person name="Lal R."/>
        </authorList>
    </citation>
    <scope>NUCLEOTIDE SEQUENCE [LARGE SCALE GENOMIC DNA]</scope>
    <source>
        <strain evidence="12 13">RL</strain>
    </source>
</reference>
<dbReference type="InterPro" id="IPR050368">
    <property type="entry name" value="ClC-type_chloride_channel"/>
</dbReference>
<evidence type="ECO:0000256" key="3">
    <source>
        <dbReference type="ARBA" id="ARBA00022692"/>
    </source>
</evidence>
<feature type="transmembrane region" description="Helical" evidence="11">
    <location>
        <begin position="179"/>
        <end position="202"/>
    </location>
</feature>
<dbReference type="EMBL" id="CP014141">
    <property type="protein sequence ID" value="AMA75712.1"/>
    <property type="molecule type" value="Genomic_DNA"/>
</dbReference>
<comment type="subcellular location">
    <subcellularLocation>
        <location evidence="1">Membrane</location>
        <topology evidence="1">Multi-pass membrane protein</topology>
    </subcellularLocation>
</comment>
<dbReference type="InterPro" id="IPR014743">
    <property type="entry name" value="Cl-channel_core"/>
</dbReference>
<dbReference type="GO" id="GO:0034707">
    <property type="term" value="C:chloride channel complex"/>
    <property type="evidence" value="ECO:0007669"/>
    <property type="project" value="UniProtKB-KW"/>
</dbReference>
<keyword evidence="7" id="KW-0869">Chloride channel</keyword>
<dbReference type="PANTHER" id="PTHR43427">
    <property type="entry name" value="CHLORIDE CHANNEL PROTEIN CLC-E"/>
    <property type="match status" value="1"/>
</dbReference>
<keyword evidence="3 11" id="KW-0812">Transmembrane</keyword>
<name>A0A109QEK4_9DEIN</name>
<evidence type="ECO:0000256" key="1">
    <source>
        <dbReference type="ARBA" id="ARBA00004141"/>
    </source>
</evidence>
<feature type="transmembrane region" description="Helical" evidence="11">
    <location>
        <begin position="315"/>
        <end position="333"/>
    </location>
</feature>
<evidence type="ECO:0000313" key="13">
    <source>
        <dbReference type="Proteomes" id="UP000061630"/>
    </source>
</evidence>
<evidence type="ECO:0000256" key="2">
    <source>
        <dbReference type="ARBA" id="ARBA00022448"/>
    </source>
</evidence>
<keyword evidence="2" id="KW-0813">Transport</keyword>
<evidence type="ECO:0000256" key="5">
    <source>
        <dbReference type="ARBA" id="ARBA00023065"/>
    </source>
</evidence>
<feature type="compositionally biased region" description="Pro residues" evidence="10">
    <location>
        <begin position="406"/>
        <end position="418"/>
    </location>
</feature>
<proteinExistence type="predicted"/>
<accession>A0A109QEK4</accession>
<evidence type="ECO:0000256" key="8">
    <source>
        <dbReference type="ARBA" id="ARBA00023214"/>
    </source>
</evidence>
<feature type="transmembrane region" description="Helical" evidence="11">
    <location>
        <begin position="345"/>
        <end position="367"/>
    </location>
</feature>
<sequence>MRRPSSPAEGEAQTGPLILYSLLAGGLAGGAALLASLALKAVEVQVGGLLGYLPPGPPGEGGLGQAFTGPSSPLLPLLLLPALFALSGWLASLPGAFPRARAYLAALVQLGAYSPLGREGLFGGLGLWVGEALGKRFSRIGQVLAFAGLAAGLGASLHAPVAGALLATEMRYRGLRLEAQALAPALLGALAGFTVYGALLGYAPLVPVRAEASWGALPLGFGLGLGAALLGTLWLQGAGLLERGSSRLSLPLRHGLLGLALGLALLLAPEALGQGTGWLALATTPLLFPEAVLYLLLAKGLLLVLALGSRAPGGLLTPALVLGGLLGALVGKLPLPAALPGPEALALASGAALLAGVARAPFAALVLAAEWGGYALLPLVLPAVFVSYALTEAQSLGPEGQAAPPSETPPQTAPPPSGPEAASGPGSPRG</sequence>
<feature type="region of interest" description="Disordered" evidence="10">
    <location>
        <begin position="396"/>
        <end position="430"/>
    </location>
</feature>
<keyword evidence="4 11" id="KW-1133">Transmembrane helix</keyword>
<dbReference type="GO" id="GO:0005254">
    <property type="term" value="F:chloride channel activity"/>
    <property type="evidence" value="ECO:0007669"/>
    <property type="project" value="UniProtKB-KW"/>
</dbReference>
<dbReference type="KEGG" id="tpar:AV541_06370"/>
<evidence type="ECO:0000313" key="12">
    <source>
        <dbReference type="EMBL" id="AMA75712.1"/>
    </source>
</evidence>
<dbReference type="AlphaFoldDB" id="A0A109QEK4"/>
<dbReference type="SUPFAM" id="SSF81340">
    <property type="entry name" value="Clc chloride channel"/>
    <property type="match status" value="1"/>
</dbReference>
<dbReference type="Proteomes" id="UP000061630">
    <property type="component" value="Chromosome"/>
</dbReference>
<feature type="transmembrane region" description="Helical" evidence="11">
    <location>
        <begin position="291"/>
        <end position="308"/>
    </location>
</feature>
<dbReference type="PANTHER" id="PTHR43427:SF6">
    <property type="entry name" value="CHLORIDE CHANNEL PROTEIN CLC-E"/>
    <property type="match status" value="1"/>
</dbReference>
<evidence type="ECO:0000256" key="11">
    <source>
        <dbReference type="SAM" id="Phobius"/>
    </source>
</evidence>
<dbReference type="PRINTS" id="PR00762">
    <property type="entry name" value="CLCHANNEL"/>
</dbReference>
<evidence type="ECO:0000256" key="6">
    <source>
        <dbReference type="ARBA" id="ARBA00023136"/>
    </source>
</evidence>
<feature type="transmembrane region" description="Helical" evidence="11">
    <location>
        <begin position="74"/>
        <end position="97"/>
    </location>
</feature>
<gene>
    <name evidence="12" type="ORF">AV541_06370</name>
</gene>
<feature type="transmembrane region" description="Helical" evidence="11">
    <location>
        <begin position="143"/>
        <end position="167"/>
    </location>
</feature>
<feature type="transmembrane region" description="Helical" evidence="11">
    <location>
        <begin position="256"/>
        <end position="279"/>
    </location>
</feature>